<dbReference type="Pfam" id="PF13585">
    <property type="entry name" value="CHU_C"/>
    <property type="match status" value="1"/>
</dbReference>
<dbReference type="InterPro" id="IPR011044">
    <property type="entry name" value="Quino_amine_DH_bsu"/>
</dbReference>
<dbReference type="EMBL" id="JBHSJJ010000007">
    <property type="protein sequence ID" value="MFC4872730.1"/>
    <property type="molecule type" value="Genomic_DNA"/>
</dbReference>
<proteinExistence type="predicted"/>
<name>A0ABV9T1Y2_9BACT</name>
<feature type="compositionally biased region" description="Gly residues" evidence="1">
    <location>
        <begin position="517"/>
        <end position="534"/>
    </location>
</feature>
<reference evidence="3" key="1">
    <citation type="journal article" date="2019" name="Int. J. Syst. Evol. Microbiol.">
        <title>The Global Catalogue of Microorganisms (GCM) 10K type strain sequencing project: providing services to taxonomists for standard genome sequencing and annotation.</title>
        <authorList>
            <consortium name="The Broad Institute Genomics Platform"/>
            <consortium name="The Broad Institute Genome Sequencing Center for Infectious Disease"/>
            <person name="Wu L."/>
            <person name="Ma J."/>
        </authorList>
    </citation>
    <scope>NUCLEOTIDE SEQUENCE [LARGE SCALE GENOMIC DNA]</scope>
    <source>
        <strain evidence="3">CGMCC 4.7466</strain>
    </source>
</reference>
<comment type="caution">
    <text evidence="2">The sequence shown here is derived from an EMBL/GenBank/DDBJ whole genome shotgun (WGS) entry which is preliminary data.</text>
</comment>
<accession>A0ABV9T1Y2</accession>
<evidence type="ECO:0000313" key="2">
    <source>
        <dbReference type="EMBL" id="MFC4872730.1"/>
    </source>
</evidence>
<dbReference type="SUPFAM" id="SSF82171">
    <property type="entry name" value="DPP6 N-terminal domain-like"/>
    <property type="match status" value="2"/>
</dbReference>
<feature type="region of interest" description="Disordered" evidence="1">
    <location>
        <begin position="512"/>
        <end position="534"/>
    </location>
</feature>
<dbReference type="SUPFAM" id="SSF50969">
    <property type="entry name" value="YVTN repeat-like/Quinoprotein amine dehydrogenase"/>
    <property type="match status" value="1"/>
</dbReference>
<dbReference type="Gene3D" id="2.120.10.30">
    <property type="entry name" value="TolB, C-terminal domain"/>
    <property type="match status" value="1"/>
</dbReference>
<dbReference type="RefSeq" id="WP_377065313.1">
    <property type="nucleotide sequence ID" value="NZ_JBHSJJ010000007.1"/>
</dbReference>
<sequence>MKYSPINIIIRVTFAAIFLLGNEKVLSQGYNNNEWIFGYCGSSENNNYISFGKGGEPAVQSLPGSIIVGEDNNAIAIDPITGQILFYTNGELVYNYDNQPIQGAPNGFNGNYEGRQTVAISSLSYDPDGERLFYAFYISPSGQLQYSVIDMDAPGGANSNQPPLGEVTTLDEPIGPASGAIAVVKTSESPSYLISFEDGELVARRIEEAEGSFLVTDSESFSSIPKAIIFNEDTRQLVIIPENPNEELVVLDFDTSTGTFGAPTALSQSGNGEPIEGAAFSPDGSYIYFSQGDQLLRIPVDDPNASPEAVPLESDIDQIYDIRAGPDGRLYYIYQEPDNDAYYVGRVNNPDEESLEEVEPEEDPFNGTDFCGTVFPTFSPNMDIDAQVDFIWQDDFPCMNNPLQLTSIIEPTNYRPVSFEWEILPPPVDEDGEEIEMDMTQEHLLLPASVTSEEQVTVILTVTFANGETATAGPKTIEFTENELQAQFTPSDTTLCYPWCNPGLDLNDLLEVSSGDDQGGGGGGGLPGGGVGGQPGGGNYEYFWSNKKDERWISEAPNEVCEPGTYWVLVREPNSTCYSYAEITVRAWDTENNQQVNDQTNQIWYFGNNAGLDFNPDPDDPDAPTPRPVENPGYVWNLPAGTTTISDQTGQVLFYTDGETVWDLNGNQMANGADLGGDNMSAGSVIAVEVPGEPGLYYLFTTQAAAGGSNQANFSVVDMRGQNQDGIGNVVSKGNFLFSPSTEHSAALNTGDTTWVMYHEVGNNSFRAYPVSGQGIGQPVISSVGSVHNFGTGVGTMKFSPQGDKLTVTIVENGCSYVEVFDFDQNSGELTNGMKIDLGCDDEVYGVEFSSDGTRLFVSYLNEKGVEEFFIRGVEETDATDPENPITTVCPECFENASSQSEIEQCILDSRATVSGSNGLNLGALQMGPDGQIYAAVVGSDRIGQIQIGSSCNPSTFSQDGVLPMPGPSGLGLPSFVQQSGSYIADPMLSGPERLCLSADEGAVGLFEGGGEPDIDSYFWTITHEDGTVVYDDGGPGEEFQDLEYVFDAVGVYTVELNVDRCGTPWEEVFTMEVEVLDSPEIILPSEITLCAGATLELVAVDPEDPSIDEYVFEWVNAAGEIVGNENVLEVTEESIYTVTVAYALPDGQDPATFETCPVTQSVFVGPAFEFEITQSDEEVCYGETVTFSPDTPVTGVWSIQLEGSDERLSLGESQELELNTGDLEGPGDYEVYFLTEDPLDSTCAVEKTVALRVNPLPDFEIISVSPAESCEVGDGMIEIRLLADLDSLISRDTEDVFLGLTAGETLALSGLGPGTYTFEGYNGGCFDSQVSVVENSNPPADVGFEVEAFPETCGVDGFTDGAIVIRFPNGPASGSYTIIGLDSGEEITDSFTEETEIETALPRGRYMVEVTDIGGCAIPDPQTYEISGGDEVEVELSSPQLCGGAETTEITALGDLTEVDRMEWYRVVGAARTLIEGETGPIITVDAPGRYEIVLYNEVDCVIGSGEIDINESASEPPQLQDQYEICALEGNVTTLDPGTWATYEWFLDGELVSEEREFTPEEDGEYELRVMDEAGCEFSVTFSVQNVCEVDITFPNAVIPDNPSKNFVIHIKGQIDEIHVYIYNRWGELIYYCEEQNPVENISICSWDGMVNGRKVLPGTYPVVVKFTNERQMINKTLRKAIVVID</sequence>
<dbReference type="InterPro" id="IPR011042">
    <property type="entry name" value="6-blade_b-propeller_TolB-like"/>
</dbReference>
<dbReference type="Proteomes" id="UP001595818">
    <property type="component" value="Unassembled WGS sequence"/>
</dbReference>
<evidence type="ECO:0000313" key="3">
    <source>
        <dbReference type="Proteomes" id="UP001595818"/>
    </source>
</evidence>
<gene>
    <name evidence="2" type="ORF">ACFPFU_13625</name>
</gene>
<organism evidence="2 3">
    <name type="scientific">Negadavirga shengliensis</name>
    <dbReference type="NCBI Taxonomy" id="1389218"/>
    <lineage>
        <taxon>Bacteria</taxon>
        <taxon>Pseudomonadati</taxon>
        <taxon>Bacteroidota</taxon>
        <taxon>Cytophagia</taxon>
        <taxon>Cytophagales</taxon>
        <taxon>Cyclobacteriaceae</taxon>
        <taxon>Negadavirga</taxon>
    </lineage>
</organism>
<keyword evidence="3" id="KW-1185">Reference proteome</keyword>
<protein>
    <submittedName>
        <fullName evidence="2">Gliding motility-associated C-terminal domain-containing protein</fullName>
    </submittedName>
</protein>
<evidence type="ECO:0000256" key="1">
    <source>
        <dbReference type="SAM" id="MobiDB-lite"/>
    </source>
</evidence>